<feature type="domain" description="Calcineurin-like phosphoesterase" evidence="1">
    <location>
        <begin position="40"/>
        <end position="143"/>
    </location>
</feature>
<dbReference type="EMBL" id="FYDG01000010">
    <property type="protein sequence ID" value="SNB78516.1"/>
    <property type="molecule type" value="Genomic_DNA"/>
</dbReference>
<proteinExistence type="predicted"/>
<dbReference type="GO" id="GO:0016787">
    <property type="term" value="F:hydrolase activity"/>
    <property type="evidence" value="ECO:0007669"/>
    <property type="project" value="InterPro"/>
</dbReference>
<dbReference type="Pfam" id="PF00149">
    <property type="entry name" value="Metallophos"/>
    <property type="match status" value="1"/>
</dbReference>
<dbReference type="InterPro" id="IPR004843">
    <property type="entry name" value="Calcineurin-like_PHP"/>
</dbReference>
<dbReference type="InterPro" id="IPR024173">
    <property type="entry name" value="Pesterase_MJ0037-like"/>
</dbReference>
<dbReference type="SUPFAM" id="SSF56300">
    <property type="entry name" value="Metallo-dependent phosphatases"/>
    <property type="match status" value="1"/>
</dbReference>
<sequence>MNKPIAHRIKPLLTPQGVAFHGQIVELRPSGALFFRERAVLVVADLHLGKALHFSAAGQFLPPYEAEATLEKLDAETQATGAKKIVLLGDAFHSARLAAAPDFLPRMIEILSRRAEPVFVLGNHDRPLALALNGHAHEEWRVENIRLRHEPDGEAGAQIFGHLHPCARVATRAGKQRRSCFVVGPDHLVLPAFGALTGGLCVTSAALAPFARGADLYLI</sequence>
<dbReference type="Proteomes" id="UP000198418">
    <property type="component" value="Unassembled WGS sequence"/>
</dbReference>
<accession>A0A212S0G1</accession>
<protein>
    <submittedName>
        <fullName evidence="2">Putative phosphoesterase</fullName>
    </submittedName>
</protein>
<evidence type="ECO:0000313" key="3">
    <source>
        <dbReference type="Proteomes" id="UP000198418"/>
    </source>
</evidence>
<dbReference type="AlphaFoldDB" id="A0A212S0G1"/>
<reference evidence="3" key="1">
    <citation type="submission" date="2017-06" db="EMBL/GenBank/DDBJ databases">
        <authorList>
            <person name="Varghese N."/>
            <person name="Submissions S."/>
        </authorList>
    </citation>
    <scope>NUCLEOTIDE SEQUENCE [LARGE SCALE GENOMIC DNA]</scope>
    <source>
        <strain evidence="3">DSM 137</strain>
    </source>
</reference>
<evidence type="ECO:0000313" key="2">
    <source>
        <dbReference type="EMBL" id="SNB78516.1"/>
    </source>
</evidence>
<dbReference type="RefSeq" id="WP_088521673.1">
    <property type="nucleotide sequence ID" value="NZ_FYDG01000010.1"/>
</dbReference>
<evidence type="ECO:0000259" key="1">
    <source>
        <dbReference type="Pfam" id="PF00149"/>
    </source>
</evidence>
<name>A0A212S0G1_RHOAC</name>
<gene>
    <name evidence="2" type="ORF">SAMN06265338_11012</name>
</gene>
<dbReference type="PANTHER" id="PTHR39323">
    <property type="entry name" value="BLR1149 PROTEIN"/>
    <property type="match status" value="1"/>
</dbReference>
<dbReference type="InterPro" id="IPR026336">
    <property type="entry name" value="PdeM-like"/>
</dbReference>
<dbReference type="PANTHER" id="PTHR39323:SF1">
    <property type="entry name" value="BLR1149 PROTEIN"/>
    <property type="match status" value="1"/>
</dbReference>
<keyword evidence="3" id="KW-1185">Reference proteome</keyword>
<dbReference type="PIRSF" id="PIRSF000887">
    <property type="entry name" value="Pesterase_MJ0037"/>
    <property type="match status" value="1"/>
</dbReference>
<dbReference type="OrthoDB" id="9795838at2"/>
<dbReference type="NCBIfam" id="TIGR04123">
    <property type="entry name" value="P_estr_lig_assc"/>
    <property type="match status" value="1"/>
</dbReference>
<organism evidence="2 3">
    <name type="scientific">Rhodoblastus acidophilus</name>
    <name type="common">Rhodopseudomonas acidophila</name>
    <dbReference type="NCBI Taxonomy" id="1074"/>
    <lineage>
        <taxon>Bacteria</taxon>
        <taxon>Pseudomonadati</taxon>
        <taxon>Pseudomonadota</taxon>
        <taxon>Alphaproteobacteria</taxon>
        <taxon>Hyphomicrobiales</taxon>
        <taxon>Rhodoblastaceae</taxon>
        <taxon>Rhodoblastus</taxon>
    </lineage>
</organism>
<dbReference type="Gene3D" id="3.60.21.10">
    <property type="match status" value="1"/>
</dbReference>
<dbReference type="InterPro" id="IPR029052">
    <property type="entry name" value="Metallo-depent_PP-like"/>
</dbReference>